<dbReference type="InterPro" id="IPR002654">
    <property type="entry name" value="Glyco_trans_25"/>
</dbReference>
<evidence type="ECO:0000259" key="1">
    <source>
        <dbReference type="Pfam" id="PF01755"/>
    </source>
</evidence>
<dbReference type="GeneID" id="80518585"/>
<dbReference type="KEGG" id="vg:80518585"/>
<proteinExistence type="predicted"/>
<reference evidence="2" key="1">
    <citation type="submission" date="2017-01" db="EMBL/GenBank/DDBJ databases">
        <authorList>
            <person name="Assis F.L."/>
            <person name="Abrahao J.S."/>
            <person name="Silva L."/>
            <person name="Khalil J.B."/>
            <person name="Rodrigues R."/>
            <person name="Silva L.S."/>
            <person name="Arantes T."/>
            <person name="Boratto P."/>
            <person name="Andrade M."/>
            <person name="Kroon E.G."/>
            <person name="Ribeiro B."/>
            <person name="Bergier I."/>
            <person name="Seligmann H."/>
            <person name="Ghigo E."/>
            <person name="Colson P."/>
            <person name="Levasseur A."/>
            <person name="Raoult D."/>
            <person name="Scola B.L."/>
        </authorList>
    </citation>
    <scope>NUCLEOTIDE SEQUENCE</scope>
    <source>
        <strain evidence="2">Soda lake</strain>
    </source>
</reference>
<feature type="domain" description="Glycosyl transferase family 25" evidence="1">
    <location>
        <begin position="18"/>
        <end position="184"/>
    </location>
</feature>
<dbReference type="RefSeq" id="YP_010781821.1">
    <property type="nucleotide sequence ID" value="NC_075039.1"/>
</dbReference>
<dbReference type="EMBL" id="KY523104">
    <property type="protein sequence ID" value="QKU35166.1"/>
    <property type="molecule type" value="Genomic_DNA"/>
</dbReference>
<dbReference type="Pfam" id="PF01755">
    <property type="entry name" value="Glyco_transf_25"/>
    <property type="match status" value="1"/>
</dbReference>
<organism evidence="2">
    <name type="scientific">Tupanvirus soda lake</name>
    <dbReference type="NCBI Taxonomy" id="2126985"/>
    <lineage>
        <taxon>Viruses</taxon>
        <taxon>Varidnaviria</taxon>
        <taxon>Bamfordvirae</taxon>
        <taxon>Nucleocytoviricota</taxon>
        <taxon>Megaviricetes</taxon>
        <taxon>Imitervirales</taxon>
        <taxon>Mimiviridae</taxon>
        <taxon>Megamimivirinae</taxon>
        <taxon>Tupanvirus</taxon>
        <taxon>Tupanvirus salinum</taxon>
    </lineage>
</organism>
<accession>A0A6N1NUE9</accession>
<evidence type="ECO:0000313" key="2">
    <source>
        <dbReference type="EMBL" id="QKU35166.1"/>
    </source>
</evidence>
<sequence length="511" mass="59431">MATFFNELDMIYCLCIPSRKEFVTTQINKLGITTKVKIIDAYTPESSSVKDVIKNHLIYTIYTANPSVIACNLGIKKIMHDVVEHKYNYVLIMEDDVIFIENMFNHANKWITKKVISQYFNMEKPYVLHLQSNLPEKTFYNNNVSTEGIIRTPIRYGEPAYITNYYACELFLKHFYPITAPFDDYKHAIKQHYSIQQGILVPYICRELSGNYFGYDIRSTGYTFNRTLKNKQITIFSTLLKEKFYVNMTEKNGLDKMIQFLLKKMNPNVNWIFNSKEIPVDTMSYSIGQQETVLKNSYIIGGSINTNITNGNKPFFVISVRGVKSYDIIRKKYKLLPVVGDFLSMYNFYYPKKVNTIYKYCFIYETILNIDCSDKFIFVNPINSDVEKIVNAICNSQYVITNDISYITIANSYAVYGVYATLNEPIDKYFEIIAADYYSNFTKINVNPINIKSTNNNIVIDNNFGLEVSKFPQPTLPISNMIIKVLRNVLPFSFNYHTKFRVTGKYTQIIN</sequence>
<protein>
    <submittedName>
        <fullName evidence="2">Putative orfan</fullName>
    </submittedName>
</protein>
<name>A0A6N1NUE9_9VIRU</name>
<reference evidence="2" key="2">
    <citation type="journal article" date="2018" name="Nat. Commun.">
        <title>Tailed giant Tupanvirus possesses the most complete translational apparatus of the known virosphere.</title>
        <authorList>
            <person name="Abrahao J."/>
            <person name="Silva L."/>
            <person name="Silva L.S."/>
            <person name="Khalil J.Y.B."/>
            <person name="Rodrigues R."/>
            <person name="Arantes T."/>
            <person name="Assis F."/>
            <person name="Boratto P."/>
            <person name="Andrade M."/>
            <person name="Kroon E.G."/>
            <person name="Ribeiro B."/>
            <person name="Bergier I."/>
            <person name="Seligmann H."/>
            <person name="Ghigo E."/>
            <person name="Colson P."/>
            <person name="Levasseur A."/>
            <person name="Kroemer G."/>
            <person name="Raoult D."/>
            <person name="La Scola B."/>
        </authorList>
    </citation>
    <scope>NUCLEOTIDE SEQUENCE [LARGE SCALE GENOMIC DNA]</scope>
    <source>
        <strain evidence="2">Soda lake</strain>
    </source>
</reference>